<gene>
    <name evidence="1" type="ORF">ANN_14577</name>
</gene>
<name>A0ABQ8SYT8_PERAM</name>
<sequence>LQQVDLCLDHVGPTHWEKKQETSKEKVIGRVQERDWIAVDENSEGQAGMERTGRNYEHYFASDGAPRTNSYGGQKNYSFGASPIDGDAFARGGGVNSHDASRTHRHDTTVHDVIRLLIPALYKNQSDSLMAADGDWHHLCKLMEPVRHRWSISDVIVEIRNTVMPSDCSALRFGIRSLGGVAAVIRRPERASLNASYEVYEEVGCVSSDDSTRRADIIIIDQQKDKGVILDPTIRFEMHEQQPQEVLRTSAYPGPMLVFHLHVTNQ</sequence>
<evidence type="ECO:0000313" key="1">
    <source>
        <dbReference type="EMBL" id="KAJ4438630.1"/>
    </source>
</evidence>
<reference evidence="1 2" key="1">
    <citation type="journal article" date="2022" name="Allergy">
        <title>Genome assembly and annotation of Periplaneta americana reveal a comprehensive cockroach allergen profile.</title>
        <authorList>
            <person name="Wang L."/>
            <person name="Xiong Q."/>
            <person name="Saelim N."/>
            <person name="Wang L."/>
            <person name="Nong W."/>
            <person name="Wan A.T."/>
            <person name="Shi M."/>
            <person name="Liu X."/>
            <person name="Cao Q."/>
            <person name="Hui J.H.L."/>
            <person name="Sookrung N."/>
            <person name="Leung T.F."/>
            <person name="Tungtrongchitr A."/>
            <person name="Tsui S.K.W."/>
        </authorList>
    </citation>
    <scope>NUCLEOTIDE SEQUENCE [LARGE SCALE GENOMIC DNA]</scope>
    <source>
        <strain evidence="1">PWHHKU_190912</strain>
    </source>
</reference>
<protein>
    <submittedName>
        <fullName evidence="1">Uncharacterized protein</fullName>
    </submittedName>
</protein>
<comment type="caution">
    <text evidence="1">The sequence shown here is derived from an EMBL/GenBank/DDBJ whole genome shotgun (WGS) entry which is preliminary data.</text>
</comment>
<evidence type="ECO:0000313" key="2">
    <source>
        <dbReference type="Proteomes" id="UP001148838"/>
    </source>
</evidence>
<accession>A0ABQ8SYT8</accession>
<dbReference type="EMBL" id="JAJSOF020000019">
    <property type="protein sequence ID" value="KAJ4438630.1"/>
    <property type="molecule type" value="Genomic_DNA"/>
</dbReference>
<keyword evidence="2" id="KW-1185">Reference proteome</keyword>
<dbReference type="Proteomes" id="UP001148838">
    <property type="component" value="Unassembled WGS sequence"/>
</dbReference>
<organism evidence="1 2">
    <name type="scientific">Periplaneta americana</name>
    <name type="common">American cockroach</name>
    <name type="synonym">Blatta americana</name>
    <dbReference type="NCBI Taxonomy" id="6978"/>
    <lineage>
        <taxon>Eukaryota</taxon>
        <taxon>Metazoa</taxon>
        <taxon>Ecdysozoa</taxon>
        <taxon>Arthropoda</taxon>
        <taxon>Hexapoda</taxon>
        <taxon>Insecta</taxon>
        <taxon>Pterygota</taxon>
        <taxon>Neoptera</taxon>
        <taxon>Polyneoptera</taxon>
        <taxon>Dictyoptera</taxon>
        <taxon>Blattodea</taxon>
        <taxon>Blattoidea</taxon>
        <taxon>Blattidae</taxon>
        <taxon>Blattinae</taxon>
        <taxon>Periplaneta</taxon>
    </lineage>
</organism>
<proteinExistence type="predicted"/>
<feature type="non-terminal residue" evidence="1">
    <location>
        <position position="1"/>
    </location>
</feature>